<feature type="domain" description="N-acetyltransferase" evidence="2">
    <location>
        <begin position="12"/>
        <end position="178"/>
    </location>
</feature>
<dbReference type="EMBL" id="JBEUKS010000005">
    <property type="protein sequence ID" value="MFC1439774.1"/>
    <property type="molecule type" value="Genomic_DNA"/>
</dbReference>
<dbReference type="InterPro" id="IPR000182">
    <property type="entry name" value="GNAT_dom"/>
</dbReference>
<dbReference type="Pfam" id="PF00583">
    <property type="entry name" value="Acetyltransf_1"/>
    <property type="match status" value="1"/>
</dbReference>
<dbReference type="PROSITE" id="PS51186">
    <property type="entry name" value="GNAT"/>
    <property type="match status" value="1"/>
</dbReference>
<accession>A0ABV6XNE2</accession>
<keyword evidence="1" id="KW-0808">Transferase</keyword>
<proteinExistence type="predicted"/>
<reference evidence="3 4" key="1">
    <citation type="submission" date="2024-06" db="EMBL/GenBank/DDBJ databases">
        <authorList>
            <person name="Lee S.D."/>
        </authorList>
    </citation>
    <scope>NUCLEOTIDE SEQUENCE [LARGE SCALE GENOMIC DNA]</scope>
    <source>
        <strain evidence="3 4">N1-10</strain>
    </source>
</reference>
<dbReference type="Gene3D" id="3.40.630.30">
    <property type="match status" value="1"/>
</dbReference>
<gene>
    <name evidence="3" type="ORF">ABUW04_16070</name>
</gene>
<dbReference type="Proteomes" id="UP001592581">
    <property type="component" value="Unassembled WGS sequence"/>
</dbReference>
<dbReference type="SUPFAM" id="SSF55729">
    <property type="entry name" value="Acyl-CoA N-acyltransferases (Nat)"/>
    <property type="match status" value="1"/>
</dbReference>
<dbReference type="CDD" id="cd04301">
    <property type="entry name" value="NAT_SF"/>
    <property type="match status" value="1"/>
</dbReference>
<evidence type="ECO:0000313" key="3">
    <source>
        <dbReference type="EMBL" id="MFC1439774.1"/>
    </source>
</evidence>
<evidence type="ECO:0000256" key="1">
    <source>
        <dbReference type="ARBA" id="ARBA00022679"/>
    </source>
</evidence>
<organism evidence="3 4">
    <name type="scientific">Streptacidiphilus jeojiensis</name>
    <dbReference type="NCBI Taxonomy" id="3229225"/>
    <lineage>
        <taxon>Bacteria</taxon>
        <taxon>Bacillati</taxon>
        <taxon>Actinomycetota</taxon>
        <taxon>Actinomycetes</taxon>
        <taxon>Kitasatosporales</taxon>
        <taxon>Streptomycetaceae</taxon>
        <taxon>Streptacidiphilus</taxon>
    </lineage>
</organism>
<sequence>MTDIEAFTGGNVVVRPRGESDIPQAAAGLVKVHSTDGYPVEGVSQPEAWLTPPGMLNAWVAEISGSIVGHVAVSSPTGEDAVSMWLDLSHESEDKVGVLARLFVVREARRRAVGESLVLAVMDYARSDGIRLVLDVMVKDSSAIRLYERLGWIRLGTAIHAFGDDQQTEAICYVSPDPQTSVDRG</sequence>
<dbReference type="RefSeq" id="WP_380565371.1">
    <property type="nucleotide sequence ID" value="NZ_JBEUKS010000005.1"/>
</dbReference>
<dbReference type="PANTHER" id="PTHR13947:SF37">
    <property type="entry name" value="LD18367P"/>
    <property type="match status" value="1"/>
</dbReference>
<evidence type="ECO:0000313" key="4">
    <source>
        <dbReference type="Proteomes" id="UP001592581"/>
    </source>
</evidence>
<name>A0ABV6XNE2_9ACTN</name>
<comment type="caution">
    <text evidence="3">The sequence shown here is derived from an EMBL/GenBank/DDBJ whole genome shotgun (WGS) entry which is preliminary data.</text>
</comment>
<evidence type="ECO:0000259" key="2">
    <source>
        <dbReference type="PROSITE" id="PS51186"/>
    </source>
</evidence>
<dbReference type="InterPro" id="IPR016181">
    <property type="entry name" value="Acyl_CoA_acyltransferase"/>
</dbReference>
<protein>
    <submittedName>
        <fullName evidence="3">GNAT family N-acetyltransferase</fullName>
    </submittedName>
</protein>
<dbReference type="InterPro" id="IPR050769">
    <property type="entry name" value="NAT_camello-type"/>
</dbReference>
<keyword evidence="4" id="KW-1185">Reference proteome</keyword>
<dbReference type="PANTHER" id="PTHR13947">
    <property type="entry name" value="GNAT FAMILY N-ACETYLTRANSFERASE"/>
    <property type="match status" value="1"/>
</dbReference>